<accession>A0A9P4G8F2</accession>
<evidence type="ECO:0000256" key="3">
    <source>
        <dbReference type="ARBA" id="ARBA00023002"/>
    </source>
</evidence>
<comment type="caution">
    <text evidence="5">The sequence shown here is derived from an EMBL/GenBank/DDBJ whole genome shotgun (WGS) entry which is preliminary data.</text>
</comment>
<dbReference type="SUPFAM" id="SSF51905">
    <property type="entry name" value="FAD/NAD(P)-binding domain"/>
    <property type="match status" value="1"/>
</dbReference>
<keyword evidence="2" id="KW-0274">FAD</keyword>
<reference evidence="5" key="1">
    <citation type="submission" date="2020-01" db="EMBL/GenBank/DDBJ databases">
        <authorList>
            <consortium name="DOE Joint Genome Institute"/>
            <person name="Haridas S."/>
            <person name="Albert R."/>
            <person name="Binder M."/>
            <person name="Bloem J."/>
            <person name="Labutti K."/>
            <person name="Salamov A."/>
            <person name="Andreopoulos B."/>
            <person name="Baker S.E."/>
            <person name="Barry K."/>
            <person name="Bills G."/>
            <person name="Bluhm B.H."/>
            <person name="Cannon C."/>
            <person name="Castanera R."/>
            <person name="Culley D.E."/>
            <person name="Daum C."/>
            <person name="Ezra D."/>
            <person name="Gonzalez J.B."/>
            <person name="Henrissat B."/>
            <person name="Kuo A."/>
            <person name="Liang C."/>
            <person name="Lipzen A."/>
            <person name="Lutzoni F."/>
            <person name="Magnuson J."/>
            <person name="Mondo S."/>
            <person name="Nolan M."/>
            <person name="Ohm R."/>
            <person name="Pangilinan J."/>
            <person name="Park H.-J."/>
            <person name="Ramirez L."/>
            <person name="Alfaro M."/>
            <person name="Sun H."/>
            <person name="Tritt A."/>
            <person name="Yoshinaga Y."/>
            <person name="Zwiers L.-H."/>
            <person name="Turgeon B.G."/>
            <person name="Goodwin S.B."/>
            <person name="Spatafora J.W."/>
            <person name="Crous P.W."/>
            <person name="Grigoriev I.V."/>
        </authorList>
    </citation>
    <scope>NUCLEOTIDE SEQUENCE</scope>
    <source>
        <strain evidence="5">CBS 394.84</strain>
    </source>
</reference>
<dbReference type="InterPro" id="IPR036188">
    <property type="entry name" value="FAD/NAD-bd_sf"/>
</dbReference>
<dbReference type="GeneID" id="63851489"/>
<dbReference type="PRINTS" id="PR00420">
    <property type="entry name" value="RNGMNOXGNASE"/>
</dbReference>
<dbReference type="GO" id="GO:0016709">
    <property type="term" value="F:oxidoreductase activity, acting on paired donors, with incorporation or reduction of molecular oxygen, NAD(P)H as one donor, and incorporation of one atom of oxygen"/>
    <property type="evidence" value="ECO:0007669"/>
    <property type="project" value="UniProtKB-ARBA"/>
</dbReference>
<dbReference type="InterPro" id="IPR050641">
    <property type="entry name" value="RIFMO-like"/>
</dbReference>
<name>A0A9P4G8F2_9PLEO</name>
<dbReference type="Proteomes" id="UP000800039">
    <property type="component" value="Unassembled WGS sequence"/>
</dbReference>
<dbReference type="AlphaFoldDB" id="A0A9P4G8F2"/>
<dbReference type="Pfam" id="PF21274">
    <property type="entry name" value="Rng_hyd_C"/>
    <property type="match status" value="1"/>
</dbReference>
<dbReference type="OrthoDB" id="2690153at2759"/>
<evidence type="ECO:0000313" key="5">
    <source>
        <dbReference type="EMBL" id="KAF1840899.1"/>
    </source>
</evidence>
<dbReference type="EMBL" id="ML976619">
    <property type="protein sequence ID" value="KAF1840899.1"/>
    <property type="molecule type" value="Genomic_DNA"/>
</dbReference>
<dbReference type="Gene3D" id="3.50.50.60">
    <property type="entry name" value="FAD/NAD(P)-binding domain"/>
    <property type="match status" value="1"/>
</dbReference>
<sequence>MANTTIETDFLIVGAGPAGASLACFLARYNLNGILISSASGTAFTPRAHLTNSAALECLRDLDPSMYDECLRLGNVGSSMAHYRWCESMVGEEYARNLAWGNGRKTDYDAVSPCVYMDLPQSLLEPVLLKHATGNGWVVRFSTTLTTFTEQPVEDEGVNGTAKKIVATVEDQVTGLSYDIRTRYLFGADGGRSTVAKQLELPFTSIPGGGFAYNVFLRADLTDLMQHCQGNLHICLGLDKDTPFISVARMVKPWTEWMFIFMPKGPEVPIPKSHEEWVEIARDVIGDASINVKVLDVSGWAVNETSADVISKGNVFCLGDAIHRHPPTLGLGSNTCIQDAFNLAWKIALVHQGRASAALLDTYNTERQPVAAHLVTESNNILRLDMGLFAALGMHPYGTNEEDRVKAKQIMASSTKEGREKREALSKALKSLHREHHALGTAYGQLYKSPAVASDDEIAPFQPGPREAQNPFEYYDPCTYPGRRLPHVLLGPGSRFPGPQTSTLDIAGKGQFTLFTGIGGEKWKDAASAVQSKLGVRVKVVSIGIGLEWADIYRDWEEKRGVEEDGCVLVRPDYFVAWRAQESGDEVGRLVKVMGSFLGRAESKSATSNGAENWTLVVNSANGAE</sequence>
<dbReference type="GO" id="GO:0071949">
    <property type="term" value="F:FAD binding"/>
    <property type="evidence" value="ECO:0007669"/>
    <property type="project" value="InterPro"/>
</dbReference>
<protein>
    <recommendedName>
        <fullName evidence="4">FAD-binding domain-containing protein</fullName>
    </recommendedName>
</protein>
<proteinExistence type="predicted"/>
<evidence type="ECO:0000259" key="4">
    <source>
        <dbReference type="Pfam" id="PF01494"/>
    </source>
</evidence>
<dbReference type="InterPro" id="IPR002938">
    <property type="entry name" value="FAD-bd"/>
</dbReference>
<dbReference type="PANTHER" id="PTHR43004:SF8">
    <property type="entry name" value="FAD-BINDING DOMAIN-CONTAINING PROTEIN-RELATED"/>
    <property type="match status" value="1"/>
</dbReference>
<keyword evidence="6" id="KW-1185">Reference proteome</keyword>
<dbReference type="RefSeq" id="XP_040783462.1">
    <property type="nucleotide sequence ID" value="XM_040934238.1"/>
</dbReference>
<dbReference type="Gene3D" id="3.40.30.120">
    <property type="match status" value="1"/>
</dbReference>
<evidence type="ECO:0000256" key="1">
    <source>
        <dbReference type="ARBA" id="ARBA00022630"/>
    </source>
</evidence>
<evidence type="ECO:0000313" key="6">
    <source>
        <dbReference type="Proteomes" id="UP000800039"/>
    </source>
</evidence>
<evidence type="ECO:0000256" key="2">
    <source>
        <dbReference type="ARBA" id="ARBA00022827"/>
    </source>
</evidence>
<organism evidence="5 6">
    <name type="scientific">Cucurbitaria berberidis CBS 394.84</name>
    <dbReference type="NCBI Taxonomy" id="1168544"/>
    <lineage>
        <taxon>Eukaryota</taxon>
        <taxon>Fungi</taxon>
        <taxon>Dikarya</taxon>
        <taxon>Ascomycota</taxon>
        <taxon>Pezizomycotina</taxon>
        <taxon>Dothideomycetes</taxon>
        <taxon>Pleosporomycetidae</taxon>
        <taxon>Pleosporales</taxon>
        <taxon>Pleosporineae</taxon>
        <taxon>Cucurbitariaceae</taxon>
        <taxon>Cucurbitaria</taxon>
    </lineage>
</organism>
<keyword evidence="1" id="KW-0285">Flavoprotein</keyword>
<keyword evidence="3" id="KW-0560">Oxidoreductase</keyword>
<dbReference type="Gene3D" id="3.30.9.10">
    <property type="entry name" value="D-Amino Acid Oxidase, subunit A, domain 2"/>
    <property type="match status" value="1"/>
</dbReference>
<dbReference type="Pfam" id="PF01494">
    <property type="entry name" value="FAD_binding_3"/>
    <property type="match status" value="1"/>
</dbReference>
<feature type="domain" description="FAD-binding" evidence="4">
    <location>
        <begin position="7"/>
        <end position="377"/>
    </location>
</feature>
<gene>
    <name evidence="5" type="ORF">K460DRAFT_370880</name>
</gene>
<dbReference type="PANTHER" id="PTHR43004">
    <property type="entry name" value="TRK SYSTEM POTASSIUM UPTAKE PROTEIN"/>
    <property type="match status" value="1"/>
</dbReference>